<dbReference type="GO" id="GO:0071555">
    <property type="term" value="P:cell wall organization"/>
    <property type="evidence" value="ECO:0007669"/>
    <property type="project" value="UniProtKB-KW"/>
</dbReference>
<evidence type="ECO:0000259" key="14">
    <source>
        <dbReference type="Pfam" id="PF14896"/>
    </source>
</evidence>
<dbReference type="Pfam" id="PF17689">
    <property type="entry name" value="Arabino_trans_N"/>
    <property type="match status" value="1"/>
</dbReference>
<dbReference type="Gene3D" id="2.60.120.940">
    <property type="entry name" value="EmbC, C-terminal domain, subdomain 2"/>
    <property type="match status" value="1"/>
</dbReference>
<feature type="transmembrane region" description="Helical" evidence="12">
    <location>
        <begin position="553"/>
        <end position="571"/>
    </location>
</feature>
<feature type="transmembrane region" description="Helical" evidence="12">
    <location>
        <begin position="577"/>
        <end position="597"/>
    </location>
</feature>
<evidence type="ECO:0000256" key="11">
    <source>
        <dbReference type="SAM" id="MobiDB-lite"/>
    </source>
</evidence>
<evidence type="ECO:0000256" key="2">
    <source>
        <dbReference type="ARBA" id="ARBA00004651"/>
    </source>
</evidence>
<dbReference type="AlphaFoldDB" id="A0A4R6VEC7"/>
<feature type="transmembrane region" description="Helical" evidence="12">
    <location>
        <begin position="524"/>
        <end position="541"/>
    </location>
</feature>
<feature type="region of interest" description="Disordered" evidence="11">
    <location>
        <begin position="1171"/>
        <end position="1194"/>
    </location>
</feature>
<evidence type="ECO:0000256" key="5">
    <source>
        <dbReference type="ARBA" id="ARBA00022676"/>
    </source>
</evidence>
<comment type="similarity">
    <text evidence="3">Belongs to the emb family.</text>
</comment>
<proteinExistence type="inferred from homology"/>
<dbReference type="Pfam" id="PF14896">
    <property type="entry name" value="Arabino_trans_C"/>
    <property type="match status" value="1"/>
</dbReference>
<feature type="transmembrane region" description="Helical" evidence="12">
    <location>
        <begin position="32"/>
        <end position="54"/>
    </location>
</feature>
<feature type="region of interest" description="Disordered" evidence="11">
    <location>
        <begin position="687"/>
        <end position="708"/>
    </location>
</feature>
<evidence type="ECO:0000259" key="15">
    <source>
        <dbReference type="Pfam" id="PF17689"/>
    </source>
</evidence>
<comment type="caution">
    <text evidence="16">The sequence shown here is derived from an EMBL/GenBank/DDBJ whole genome shotgun (WGS) entry which is preliminary data.</text>
</comment>
<keyword evidence="6 16" id="KW-0808">Transferase</keyword>
<feature type="compositionally biased region" description="Pro residues" evidence="11">
    <location>
        <begin position="1182"/>
        <end position="1194"/>
    </location>
</feature>
<feature type="compositionally biased region" description="Low complexity" evidence="11">
    <location>
        <begin position="859"/>
        <end position="878"/>
    </location>
</feature>
<dbReference type="InterPro" id="IPR042486">
    <property type="entry name" value="Arabino_trans_C_2"/>
</dbReference>
<evidence type="ECO:0000256" key="10">
    <source>
        <dbReference type="ARBA" id="ARBA00023316"/>
    </source>
</evidence>
<feature type="transmembrane region" description="Helical" evidence="12">
    <location>
        <begin position="659"/>
        <end position="678"/>
    </location>
</feature>
<feature type="region of interest" description="Disordered" evidence="11">
    <location>
        <begin position="897"/>
        <end position="916"/>
    </location>
</feature>
<evidence type="ECO:0000313" key="16">
    <source>
        <dbReference type="EMBL" id="TDQ60711.1"/>
    </source>
</evidence>
<dbReference type="GO" id="GO:0052636">
    <property type="term" value="F:arabinosyltransferase activity"/>
    <property type="evidence" value="ECO:0007669"/>
    <property type="project" value="InterPro"/>
</dbReference>
<sequence>MLTSEQAVSPDRPGADVSETPDGSRPTRGPRWLRWLAVGLGLLGTGLALLFPFLPVVQDTSTITWPSATTGTRPVDAPLVAYRPETMSVTVPCRAVQDLDARSTGTATVLSTYPPLSDAGAQVGMRLTVENGQLVLNDRGQQMANAAVPPGDCTVRIVSDAGSTLVDLGIGQEIRLPFDARPQVVGIYSDLDDGQDDVAGVSVSITPDTRFETSPTTLKVLAGVLAVLAVAGGVWALHALDVRAGRRAPRLAPKRWWWPTGRDLVVSAVLAVWAVIGSQTSDDGYILGIARARESAGYIGNYYRWFNVPEAPFGWFYELYAQWIRIDDSVLWLRVPSLAMGIVSWILISREMLPRLGQQVRRSKAAAWAAAMVFLAFWLPYNNGLRPEPVVVISALLAFCAVERGVATRRLAPVALGLLAAAFAVAATPTGFIAVAPFLAAARPLWKLIMERVRFGGWLPVLAPVFAAGLLVLVAIYADQTWSAVWEATRLRTLLGPNWSWFQEVVRYQSLFGTAADGSLARRFPVLLLMLGIGVCIVVLLRRDKIAGAALGPSQRLIGSSVIAFAVLALTPTKWTHHFGAFAALGAGMAALTALATSADVLRSRRNRLLFLAALFGVLALAFTGPNTWWYTNNWGVPFNGGAVFWDGWPFGYGLTEPWPVYTLCLGVSVLLLIWAGVEHIRGVPRPEELGTPPSSSATTLPPAVSSAVGNVLRPPREALGKLRRTPGGSSVERRARALRLGSAPIALVCAALLAFEMISMTDGIEAQEGSFSLGGDVLEHPTGNSCGLADAVRVEGSTLAGVLPAAPPPTGLAPSAPGVLPVVAPATPTPTAGAGTTDGASGSSGSGGTGSTDGGGTTTTTPPTTSTTPGAAGSSTSQTPAPLPANTIPASAPDAQLVEPQPANSGFSRAGASPPVGGGTGVSGYEYSLRNGLADQALGSYDANGTGTGVLRTDWYSLNDDLRSGTTPLVLTVAGRLNGGNFLTLQFADRLPDGRVQVLGQQPVDDGRAGEPGWRDIRLNLAGGLGAQADEVRLIAQDRALGPDGWLAIAPMRGPQLVPLTEILGPENPGYLEWPVQFASPCLRPFDVRDGIAEVARYRLIADASQLRPGGVNWSSANAGGPLGWIEILERRTELPTYLQGQPWRDWGIVERLDPYVPDAAAPTVTHGQRTVWGTFTPGPIGDPPPGTPSPSR</sequence>
<reference evidence="16 17" key="1">
    <citation type="submission" date="2019-03" db="EMBL/GenBank/DDBJ databases">
        <title>Genomic Encyclopedia of Type Strains, Phase IV (KMG-IV): sequencing the most valuable type-strain genomes for metagenomic binning, comparative biology and taxonomic classification.</title>
        <authorList>
            <person name="Goeker M."/>
        </authorList>
    </citation>
    <scope>NUCLEOTIDE SEQUENCE [LARGE SCALE GENOMIC DNA]</scope>
    <source>
        <strain evidence="16 17">DSM 45775</strain>
    </source>
</reference>
<feature type="transmembrane region" description="Helical" evidence="12">
    <location>
        <begin position="331"/>
        <end position="353"/>
    </location>
</feature>
<keyword evidence="5" id="KW-0328">Glycosyltransferase</keyword>
<dbReference type="InterPro" id="IPR032731">
    <property type="entry name" value="Arabino_trans_C"/>
</dbReference>
<evidence type="ECO:0000313" key="17">
    <source>
        <dbReference type="Proteomes" id="UP000295705"/>
    </source>
</evidence>
<evidence type="ECO:0000256" key="6">
    <source>
        <dbReference type="ARBA" id="ARBA00022679"/>
    </source>
</evidence>
<keyword evidence="4" id="KW-1003">Cell membrane</keyword>
<feature type="domain" description="Arabinofuranosyltransferase central" evidence="13">
    <location>
        <begin position="214"/>
        <end position="653"/>
    </location>
</feature>
<evidence type="ECO:0000256" key="12">
    <source>
        <dbReference type="SAM" id="Phobius"/>
    </source>
</evidence>
<evidence type="ECO:0000256" key="3">
    <source>
        <dbReference type="ARBA" id="ARBA00008195"/>
    </source>
</evidence>
<feature type="region of interest" description="Disordered" evidence="11">
    <location>
        <begin position="1"/>
        <end position="28"/>
    </location>
</feature>
<feature type="compositionally biased region" description="Low complexity" evidence="11">
    <location>
        <begin position="824"/>
        <end position="842"/>
    </location>
</feature>
<keyword evidence="9 12" id="KW-0472">Membrane</keyword>
<dbReference type="GO" id="GO:0005886">
    <property type="term" value="C:plasma membrane"/>
    <property type="evidence" value="ECO:0007669"/>
    <property type="project" value="UniProtKB-SubCell"/>
</dbReference>
<feature type="transmembrane region" description="Helical" evidence="12">
    <location>
        <begin position="609"/>
        <end position="631"/>
    </location>
</feature>
<feature type="domain" description="Arabinosyltransferase C-terminal" evidence="14">
    <location>
        <begin position="758"/>
        <end position="1182"/>
    </location>
</feature>
<protein>
    <submittedName>
        <fullName evidence="16">Arabinosyltransferase C</fullName>
    </submittedName>
</protein>
<dbReference type="Gene3D" id="2.60.120.610">
    <property type="entry name" value="arabinofuranosyltransferase like domain"/>
    <property type="match status" value="1"/>
</dbReference>
<name>A0A4R6VEC7_9PSEU</name>
<gene>
    <name evidence="16" type="ORF">EV188_103213</name>
</gene>
<feature type="transmembrane region" description="Helical" evidence="12">
    <location>
        <begin position="365"/>
        <end position="381"/>
    </location>
</feature>
<feature type="compositionally biased region" description="Low complexity" evidence="11">
    <location>
        <begin position="692"/>
        <end position="708"/>
    </location>
</feature>
<evidence type="ECO:0000259" key="13">
    <source>
        <dbReference type="Pfam" id="PF04602"/>
    </source>
</evidence>
<feature type="compositionally biased region" description="Gly residues" evidence="11">
    <location>
        <begin position="843"/>
        <end position="858"/>
    </location>
</feature>
<dbReference type="OrthoDB" id="3584570at2"/>
<evidence type="ECO:0000256" key="7">
    <source>
        <dbReference type="ARBA" id="ARBA00022692"/>
    </source>
</evidence>
<accession>A0A4R6VEC7</accession>
<feature type="transmembrane region" description="Helical" evidence="12">
    <location>
        <begin position="414"/>
        <end position="441"/>
    </location>
</feature>
<dbReference type="RefSeq" id="WP_133826555.1">
    <property type="nucleotide sequence ID" value="NZ_BAABHR010000025.1"/>
</dbReference>
<feature type="transmembrane region" description="Helical" evidence="12">
    <location>
        <begin position="220"/>
        <end position="240"/>
    </location>
</feature>
<keyword evidence="7 12" id="KW-0812">Transmembrane</keyword>
<evidence type="ECO:0000256" key="1">
    <source>
        <dbReference type="ARBA" id="ARBA00003001"/>
    </source>
</evidence>
<dbReference type="Proteomes" id="UP000295705">
    <property type="component" value="Unassembled WGS sequence"/>
</dbReference>
<evidence type="ECO:0000256" key="9">
    <source>
        <dbReference type="ARBA" id="ARBA00023136"/>
    </source>
</evidence>
<dbReference type="EMBL" id="SNYO01000003">
    <property type="protein sequence ID" value="TDQ60711.1"/>
    <property type="molecule type" value="Genomic_DNA"/>
</dbReference>
<keyword evidence="10" id="KW-0961">Cell wall biogenesis/degradation</keyword>
<dbReference type="GO" id="GO:0071766">
    <property type="term" value="P:Actinobacterium-type cell wall biogenesis"/>
    <property type="evidence" value="ECO:0007669"/>
    <property type="project" value="InterPro"/>
</dbReference>
<dbReference type="InterPro" id="IPR027451">
    <property type="entry name" value="EmbABC_dom1"/>
</dbReference>
<feature type="transmembrane region" description="Helical" evidence="12">
    <location>
        <begin position="453"/>
        <end position="478"/>
    </location>
</feature>
<evidence type="ECO:0000256" key="8">
    <source>
        <dbReference type="ARBA" id="ARBA00022989"/>
    </source>
</evidence>
<keyword evidence="8 12" id="KW-1133">Transmembrane helix</keyword>
<feature type="region of interest" description="Disordered" evidence="11">
    <location>
        <begin position="824"/>
        <end position="891"/>
    </location>
</feature>
<dbReference type="Pfam" id="PF04602">
    <property type="entry name" value="Arabinose_trans"/>
    <property type="match status" value="1"/>
</dbReference>
<keyword evidence="17" id="KW-1185">Reference proteome</keyword>
<organism evidence="16 17">
    <name type="scientific">Actinomycetospora succinea</name>
    <dbReference type="NCBI Taxonomy" id="663603"/>
    <lineage>
        <taxon>Bacteria</taxon>
        <taxon>Bacillati</taxon>
        <taxon>Actinomycetota</taxon>
        <taxon>Actinomycetes</taxon>
        <taxon>Pseudonocardiales</taxon>
        <taxon>Pseudonocardiaceae</taxon>
        <taxon>Actinomycetospora</taxon>
    </lineage>
</organism>
<feature type="domain" description="Arabinosyltransferas concanavalin like" evidence="15">
    <location>
        <begin position="58"/>
        <end position="210"/>
    </location>
</feature>
<comment type="function">
    <text evidence="1">Arabinosyl transferase responsible for the polymerization of arabinose into the arabinan of arabinogalactan.</text>
</comment>
<evidence type="ECO:0000256" key="4">
    <source>
        <dbReference type="ARBA" id="ARBA00022475"/>
    </source>
</evidence>
<dbReference type="InterPro" id="IPR040920">
    <property type="entry name" value="Arabino_trans_N"/>
</dbReference>
<feature type="transmembrane region" description="Helical" evidence="12">
    <location>
        <begin position="738"/>
        <end position="756"/>
    </location>
</feature>
<comment type="subcellular location">
    <subcellularLocation>
        <location evidence="2">Cell membrane</location>
        <topology evidence="2">Multi-pass membrane protein</topology>
    </subcellularLocation>
</comment>
<dbReference type="InterPro" id="IPR007680">
    <property type="entry name" value="Arabino_trans_central"/>
</dbReference>